<feature type="compositionally biased region" description="Polar residues" evidence="1">
    <location>
        <begin position="87"/>
        <end position="103"/>
    </location>
</feature>
<protein>
    <submittedName>
        <fullName evidence="2">Uncharacterized protein</fullName>
    </submittedName>
</protein>
<organism evidence="2">
    <name type="scientific">viral metagenome</name>
    <dbReference type="NCBI Taxonomy" id="1070528"/>
    <lineage>
        <taxon>unclassified sequences</taxon>
        <taxon>metagenomes</taxon>
        <taxon>organismal metagenomes</taxon>
    </lineage>
</organism>
<sequence length="381" mass="40360">MSNSASISAAKKRRGGMPPPMAGGPGQPGQQMSLPPGLPPNFRQLPPQIQQQLFQQLQQRAAAATASSQPKPATAPQQSSMPPAPLQTRNPSSGMNNGNVNGATINVPGPYTVNPVIHNRAMAEVNGIHIRDLPISAAGLPCLPSGAALPPNVLFKLHHDELLNMDAILNEHSNKIQMLSNRVDKADKAERMQGGSGSKSEQVNNNIQVEQRGGSYDDIINNTDFIAKLLDNILTNTNLSDIINQIEPLQKENESLRSLLNSQQTTLNELSGLVMKLISNGLPSYTTGSDNCESGGDGDGDGDGDGGGGDLEHAYEIVQADITSSVYNPYITNDDNNTGNNISNDIVGNDGGNYNEMNYGMSEGGGGVFSVSLDNLEEVHD</sequence>
<accession>A0A6C0EWV7</accession>
<evidence type="ECO:0000256" key="1">
    <source>
        <dbReference type="SAM" id="MobiDB-lite"/>
    </source>
</evidence>
<dbReference type="AlphaFoldDB" id="A0A6C0EWV7"/>
<feature type="compositionally biased region" description="Low complexity" evidence="1">
    <location>
        <begin position="44"/>
        <end position="80"/>
    </location>
</feature>
<reference evidence="2" key="1">
    <citation type="journal article" date="2020" name="Nature">
        <title>Giant virus diversity and host interactions through global metagenomics.</title>
        <authorList>
            <person name="Schulz F."/>
            <person name="Roux S."/>
            <person name="Paez-Espino D."/>
            <person name="Jungbluth S."/>
            <person name="Walsh D.A."/>
            <person name="Denef V.J."/>
            <person name="McMahon K.D."/>
            <person name="Konstantinidis K.T."/>
            <person name="Eloe-Fadrosh E.A."/>
            <person name="Kyrpides N.C."/>
            <person name="Woyke T."/>
        </authorList>
    </citation>
    <scope>NUCLEOTIDE SEQUENCE</scope>
    <source>
        <strain evidence="2">GVMAG-M-3300009161-36</strain>
    </source>
</reference>
<dbReference type="EMBL" id="MN738972">
    <property type="protein sequence ID" value="QHT33684.1"/>
    <property type="molecule type" value="Genomic_DNA"/>
</dbReference>
<proteinExistence type="predicted"/>
<feature type="region of interest" description="Disordered" evidence="1">
    <location>
        <begin position="288"/>
        <end position="311"/>
    </location>
</feature>
<feature type="region of interest" description="Disordered" evidence="1">
    <location>
        <begin position="1"/>
        <end position="103"/>
    </location>
</feature>
<evidence type="ECO:0000313" key="2">
    <source>
        <dbReference type="EMBL" id="QHT33684.1"/>
    </source>
</evidence>
<name>A0A6C0EWV7_9ZZZZ</name>